<keyword evidence="10" id="KW-1185">Reference proteome</keyword>
<accession>A0ABD3MYQ7</accession>
<keyword evidence="4 5" id="KW-0143">Chaperone</keyword>
<feature type="compositionally biased region" description="Gly residues" evidence="6">
    <location>
        <begin position="297"/>
        <end position="306"/>
    </location>
</feature>
<feature type="region of interest" description="Disordered" evidence="6">
    <location>
        <begin position="826"/>
        <end position="846"/>
    </location>
</feature>
<dbReference type="Gene3D" id="3.40.50.300">
    <property type="entry name" value="P-loop containing nucleotide triphosphate hydrolases"/>
    <property type="match status" value="3"/>
</dbReference>
<dbReference type="Pfam" id="PF07724">
    <property type="entry name" value="AAA_2"/>
    <property type="match status" value="1"/>
</dbReference>
<keyword evidence="1" id="KW-0677">Repeat</keyword>
<dbReference type="PROSITE" id="PS00870">
    <property type="entry name" value="CLPAB_1"/>
    <property type="match status" value="1"/>
</dbReference>
<evidence type="ECO:0000313" key="9">
    <source>
        <dbReference type="EMBL" id="KAL3768128.1"/>
    </source>
</evidence>
<dbReference type="SMART" id="SM00382">
    <property type="entry name" value="AAA"/>
    <property type="match status" value="2"/>
</dbReference>
<protein>
    <submittedName>
        <fullName evidence="9">Uncharacterized protein</fullName>
    </submittedName>
</protein>
<organism evidence="9 10">
    <name type="scientific">Discostella pseudostelligera</name>
    <dbReference type="NCBI Taxonomy" id="259834"/>
    <lineage>
        <taxon>Eukaryota</taxon>
        <taxon>Sar</taxon>
        <taxon>Stramenopiles</taxon>
        <taxon>Ochrophyta</taxon>
        <taxon>Bacillariophyta</taxon>
        <taxon>Coscinodiscophyceae</taxon>
        <taxon>Thalassiosirophycidae</taxon>
        <taxon>Stephanodiscales</taxon>
        <taxon>Stephanodiscaceae</taxon>
        <taxon>Discostella</taxon>
    </lineage>
</organism>
<feature type="domain" description="AAA+ ATPase" evidence="7">
    <location>
        <begin position="684"/>
        <end position="827"/>
    </location>
</feature>
<gene>
    <name evidence="9" type="ORF">ACHAWU_002686</name>
</gene>
<dbReference type="CDD" id="cd19499">
    <property type="entry name" value="RecA-like_ClpB_Hsp104-like"/>
    <property type="match status" value="1"/>
</dbReference>
<dbReference type="InterPro" id="IPR018368">
    <property type="entry name" value="ClpA/B_CS1"/>
</dbReference>
<comment type="caution">
    <text evidence="9">The sequence shown here is derived from an EMBL/GenBank/DDBJ whole genome shotgun (WGS) entry which is preliminary data.</text>
</comment>
<feature type="region of interest" description="Disordered" evidence="6">
    <location>
        <begin position="150"/>
        <end position="178"/>
    </location>
</feature>
<dbReference type="EMBL" id="JALLBG020000069">
    <property type="protein sequence ID" value="KAL3768128.1"/>
    <property type="molecule type" value="Genomic_DNA"/>
</dbReference>
<dbReference type="Pfam" id="PF17871">
    <property type="entry name" value="AAA_lid_9"/>
    <property type="match status" value="1"/>
</dbReference>
<evidence type="ECO:0000256" key="4">
    <source>
        <dbReference type="ARBA" id="ARBA00023186"/>
    </source>
</evidence>
<dbReference type="Gene3D" id="1.10.1780.10">
    <property type="entry name" value="Clp, N-terminal domain"/>
    <property type="match status" value="1"/>
</dbReference>
<evidence type="ECO:0000256" key="3">
    <source>
        <dbReference type="ARBA" id="ARBA00022840"/>
    </source>
</evidence>
<evidence type="ECO:0000256" key="5">
    <source>
        <dbReference type="RuleBase" id="RU004432"/>
    </source>
</evidence>
<evidence type="ECO:0000313" key="10">
    <source>
        <dbReference type="Proteomes" id="UP001530293"/>
    </source>
</evidence>
<dbReference type="InterPro" id="IPR003593">
    <property type="entry name" value="AAA+_ATPase"/>
</dbReference>
<feature type="domain" description="Clp ATPase C-terminal" evidence="8">
    <location>
        <begin position="906"/>
        <end position="998"/>
    </location>
</feature>
<proteinExistence type="inferred from homology"/>
<reference evidence="9 10" key="1">
    <citation type="submission" date="2024-10" db="EMBL/GenBank/DDBJ databases">
        <title>Updated reference genomes for cyclostephanoid diatoms.</title>
        <authorList>
            <person name="Roberts W.R."/>
            <person name="Alverson A.J."/>
        </authorList>
    </citation>
    <scope>NUCLEOTIDE SEQUENCE [LARGE SCALE GENOMIC DNA]</scope>
    <source>
        <strain evidence="9 10">AJA232-27</strain>
    </source>
</reference>
<dbReference type="FunFam" id="3.40.50.300:FF:000025">
    <property type="entry name" value="ATP-dependent Clp protease subunit"/>
    <property type="match status" value="1"/>
</dbReference>
<dbReference type="Proteomes" id="UP001530293">
    <property type="component" value="Unassembled WGS sequence"/>
</dbReference>
<dbReference type="InterPro" id="IPR036628">
    <property type="entry name" value="Clp_N_dom_sf"/>
</dbReference>
<name>A0ABD3MYQ7_9STRA</name>
<dbReference type="Gene3D" id="1.10.8.60">
    <property type="match status" value="1"/>
</dbReference>
<feature type="region of interest" description="Disordered" evidence="6">
    <location>
        <begin position="297"/>
        <end position="321"/>
    </location>
</feature>
<dbReference type="InterPro" id="IPR019489">
    <property type="entry name" value="Clp_ATPase_C"/>
</dbReference>
<dbReference type="InterPro" id="IPR050130">
    <property type="entry name" value="ClpA_ClpB"/>
</dbReference>
<dbReference type="SUPFAM" id="SSF52540">
    <property type="entry name" value="P-loop containing nucleoside triphosphate hydrolases"/>
    <property type="match status" value="2"/>
</dbReference>
<evidence type="ECO:0000256" key="6">
    <source>
        <dbReference type="SAM" id="MobiDB-lite"/>
    </source>
</evidence>
<dbReference type="InterPro" id="IPR003959">
    <property type="entry name" value="ATPase_AAA_core"/>
</dbReference>
<dbReference type="PROSITE" id="PS00871">
    <property type="entry name" value="CLPAB_2"/>
    <property type="match status" value="1"/>
</dbReference>
<dbReference type="Pfam" id="PF10431">
    <property type="entry name" value="ClpB_D2-small"/>
    <property type="match status" value="1"/>
</dbReference>
<dbReference type="GO" id="GO:0005524">
    <property type="term" value="F:ATP binding"/>
    <property type="evidence" value="ECO:0007669"/>
    <property type="project" value="UniProtKB-KW"/>
</dbReference>
<dbReference type="InterPro" id="IPR041546">
    <property type="entry name" value="ClpA/ClpB_AAA_lid"/>
</dbReference>
<dbReference type="Pfam" id="PF00004">
    <property type="entry name" value="AAA"/>
    <property type="match status" value="1"/>
</dbReference>
<evidence type="ECO:0000259" key="8">
    <source>
        <dbReference type="SMART" id="SM01086"/>
    </source>
</evidence>
<dbReference type="SMART" id="SM01086">
    <property type="entry name" value="ClpB_D2-small"/>
    <property type="match status" value="1"/>
</dbReference>
<evidence type="ECO:0000256" key="1">
    <source>
        <dbReference type="ARBA" id="ARBA00022737"/>
    </source>
</evidence>
<dbReference type="AlphaFoldDB" id="A0ABD3MYQ7"/>
<keyword evidence="2 5" id="KW-0547">Nucleotide-binding</keyword>
<dbReference type="InterPro" id="IPR027417">
    <property type="entry name" value="P-loop_NTPase"/>
</dbReference>
<dbReference type="InterPro" id="IPR028299">
    <property type="entry name" value="ClpA/B_CS2"/>
</dbReference>
<dbReference type="InterPro" id="IPR001270">
    <property type="entry name" value="ClpA/B"/>
</dbReference>
<feature type="compositionally biased region" description="Basic residues" evidence="6">
    <location>
        <begin position="828"/>
        <end position="837"/>
    </location>
</feature>
<sequence>MLFLMLLCLYPNNNINNGIYNKNFVQALVFPTSSFSIGQSTFLPQRRRRDECITSPHSTTAKTINHQRRHHTSSSTSFSSLSMIFERMSEECIGSLVTAQTESARLSQPSVGCEVMTVGIIDRPEKARQTLNSYGITLRKARLTVENMFREDENEEEEDNAKNNGENDNGDKNAKPKKNSIFAMSPQLLNMNRKARDVELPFAPPLKRVLSRAGSIADSLDSPTVNSEHVLLSLLGYDANLGRVPDEIDASVEERGYARGALAVFLRMEGVSWDSSTFSAAEFCRRLIMDMKYPSSGGGSGGGGELVTGVSDKKSSTPTLNDVGTDLTDLATRMELDPVHGRDLEIQSALRTLVRRRKNNPCLMGEPGVGKTAIAEGVAQILAAPNMLERLDELFDRSIDSGTNGEDLFTKQEEVNRIQQLAKLCPAKLRNHRVVSLELANLVAGTKYRGEFEERLQAIVEEVTDERAPPTILFIDEIHTLVGAGSAEGGIDAANMLKPALARGKLQVIGATTISEYRKYIEKDAALERRLQPLLVKEPTVDQTVAILEAISEKYGAHHGVRYTRDSLVAAAKLSERYITDRFLPDKAIDLLDEAGAAVQMEHAFHSTSIPMSPLPEVTEQDVSEIISKWTNIPIGKLTSTESSTLLDLETSLAERVKGQQRAIKSIARAVRRARSGLRDAGRPVASFLFCGSTGVGKTWLAKSLAAQYYGSEKDMIRIDMSEYMEKHTASRLTGPPPGYVGYEEGGQLTEAVRRAPHSVVLLDEIEKAHRDVLNVLLQVMEDGVLTDGKGRSICFKNVILVMTSNVGSRQILELVSQQRLQRAQKNGLRKKKKRRGGGGEEGSTTFEEFVMGNEGLNGDDSALVESMIAAEEYSALSEVVQEELQKEMKPELLNRIDEIIVFSPLDDDNLRDIANAIVDASIERAYKERSIRLVATESIIESIMNDGAMNAAQFGARPMRRAAQRIFEDAVSDAIVRGFLVDGDRATVDMGRVENSMTGSPTVVIVREKDGASLMVEVDDGSGGIGSSAASSSRLSNAYLNGRDELQPDMML</sequence>
<dbReference type="PANTHER" id="PTHR11638">
    <property type="entry name" value="ATP-DEPENDENT CLP PROTEASE"/>
    <property type="match status" value="1"/>
</dbReference>
<evidence type="ECO:0000256" key="2">
    <source>
        <dbReference type="ARBA" id="ARBA00022741"/>
    </source>
</evidence>
<dbReference type="PANTHER" id="PTHR11638:SF18">
    <property type="entry name" value="HEAT SHOCK PROTEIN 104"/>
    <property type="match status" value="1"/>
</dbReference>
<keyword evidence="3 5" id="KW-0067">ATP-binding</keyword>
<comment type="similarity">
    <text evidence="5">Belongs to the ClpA/ClpB family.</text>
</comment>
<dbReference type="PRINTS" id="PR00300">
    <property type="entry name" value="CLPPROTEASEA"/>
</dbReference>
<evidence type="ECO:0000259" key="7">
    <source>
        <dbReference type="SMART" id="SM00382"/>
    </source>
</evidence>
<dbReference type="CDD" id="cd00009">
    <property type="entry name" value="AAA"/>
    <property type="match status" value="1"/>
</dbReference>
<feature type="domain" description="AAA+ ATPase" evidence="7">
    <location>
        <begin position="357"/>
        <end position="540"/>
    </location>
</feature>